<dbReference type="Pfam" id="PF07833">
    <property type="entry name" value="Cu_amine_oxidN1"/>
    <property type="match status" value="1"/>
</dbReference>
<dbReference type="InterPro" id="IPR036582">
    <property type="entry name" value="Mao_N_sf"/>
</dbReference>
<dbReference type="AlphaFoldDB" id="A0A3M8DHD6"/>
<organism evidence="3 4">
    <name type="scientific">Brevibacillus fluminis</name>
    <dbReference type="NCBI Taxonomy" id="511487"/>
    <lineage>
        <taxon>Bacteria</taxon>
        <taxon>Bacillati</taxon>
        <taxon>Bacillota</taxon>
        <taxon>Bacilli</taxon>
        <taxon>Bacillales</taxon>
        <taxon>Paenibacillaceae</taxon>
        <taxon>Brevibacillus</taxon>
    </lineage>
</organism>
<dbReference type="Pfam" id="PF00704">
    <property type="entry name" value="Glyco_hydro_18"/>
    <property type="match status" value="1"/>
</dbReference>
<keyword evidence="4" id="KW-1185">Reference proteome</keyword>
<sequence length="418" mass="45263">MWKKAMLVLCSLVFLGSAPISPASAQAKTTIMLDGYPLSFPIEPTNIKGYNMVPFRAIAEAIGITVQWDGATSTITASKQTSQKATTVVLQLNNPVATVNGVPVQLPVSPVEQKGYTLVPLSFFSQQFGANVNWNGATRTVTIASPQEELYTMGFYAISSFAERTLIPSFDSMAFGWSRIDADGNVTVSGKDFYWPQAAGDTTPEGIIDTAAAQGTAPFLMVYAGDAAGELTKLLETKDLRDRAIHNIGKLVEEKRFTGVVLDFEGLGMNDDNPKVKQKYNEFVSQLAAELHPRGIQLALALHPQNGAFKGYDYATLGKIADLIVVMAYAYENEKQPEPLNRVNEAIKLAIGQVPKDKLLLGISMGSENAQSVNSKIGLAKRYGLKGIALWRLGLIGQPAMAEMQKSVQWKGAVHVNQ</sequence>
<dbReference type="GO" id="GO:0005975">
    <property type="term" value="P:carbohydrate metabolic process"/>
    <property type="evidence" value="ECO:0007669"/>
    <property type="project" value="InterPro"/>
</dbReference>
<accession>A0A3M8DHD6</accession>
<evidence type="ECO:0000313" key="4">
    <source>
        <dbReference type="Proteomes" id="UP000271031"/>
    </source>
</evidence>
<dbReference type="InterPro" id="IPR017853">
    <property type="entry name" value="GH"/>
</dbReference>
<dbReference type="PANTHER" id="PTHR46066:SF2">
    <property type="entry name" value="CHITINASE DOMAIN-CONTAINING PROTEIN 1"/>
    <property type="match status" value="1"/>
</dbReference>
<dbReference type="Proteomes" id="UP000271031">
    <property type="component" value="Unassembled WGS sequence"/>
</dbReference>
<dbReference type="GO" id="GO:0016787">
    <property type="term" value="F:hydrolase activity"/>
    <property type="evidence" value="ECO:0007669"/>
    <property type="project" value="UniProtKB-KW"/>
</dbReference>
<gene>
    <name evidence="3" type="ORF">EDM56_16255</name>
</gene>
<reference evidence="3 4" key="1">
    <citation type="submission" date="2018-10" db="EMBL/GenBank/DDBJ databases">
        <title>Phylogenomics of Brevibacillus.</title>
        <authorList>
            <person name="Dunlap C."/>
        </authorList>
    </citation>
    <scope>NUCLEOTIDE SEQUENCE [LARGE SCALE GENOMIC DNA]</scope>
    <source>
        <strain evidence="3 4">JCM 15716</strain>
    </source>
</reference>
<evidence type="ECO:0000313" key="3">
    <source>
        <dbReference type="EMBL" id="RNB87512.1"/>
    </source>
</evidence>
<keyword evidence="3" id="KW-0378">Hydrolase</keyword>
<name>A0A3M8DHD6_9BACL</name>
<evidence type="ECO:0000256" key="1">
    <source>
        <dbReference type="SAM" id="SignalP"/>
    </source>
</evidence>
<feature type="domain" description="GH18" evidence="2">
    <location>
        <begin position="125"/>
        <end position="408"/>
    </location>
</feature>
<dbReference type="SMART" id="SM00636">
    <property type="entry name" value="Glyco_18"/>
    <property type="match status" value="1"/>
</dbReference>
<dbReference type="Gene3D" id="3.30.457.10">
    <property type="entry name" value="Copper amine oxidase-like, N-terminal domain"/>
    <property type="match status" value="1"/>
</dbReference>
<dbReference type="PROSITE" id="PS51910">
    <property type="entry name" value="GH18_2"/>
    <property type="match status" value="1"/>
</dbReference>
<dbReference type="SUPFAM" id="SSF55383">
    <property type="entry name" value="Copper amine oxidase, domain N"/>
    <property type="match status" value="1"/>
</dbReference>
<keyword evidence="1" id="KW-0732">Signal</keyword>
<dbReference type="SUPFAM" id="SSF51445">
    <property type="entry name" value="(Trans)glycosidases"/>
    <property type="match status" value="1"/>
</dbReference>
<dbReference type="InterPro" id="IPR001223">
    <property type="entry name" value="Glyco_hydro18_cat"/>
</dbReference>
<dbReference type="Gene3D" id="3.20.20.80">
    <property type="entry name" value="Glycosidases"/>
    <property type="match status" value="1"/>
</dbReference>
<dbReference type="OrthoDB" id="9769314at2"/>
<feature type="chain" id="PRO_5018116199" evidence="1">
    <location>
        <begin position="26"/>
        <end position="418"/>
    </location>
</feature>
<dbReference type="GO" id="GO:0008061">
    <property type="term" value="F:chitin binding"/>
    <property type="evidence" value="ECO:0007669"/>
    <property type="project" value="InterPro"/>
</dbReference>
<proteinExistence type="predicted"/>
<dbReference type="InterPro" id="IPR012854">
    <property type="entry name" value="Cu_amine_oxidase-like_N"/>
</dbReference>
<dbReference type="EMBL" id="RHHQ01000012">
    <property type="protein sequence ID" value="RNB87512.1"/>
    <property type="molecule type" value="Genomic_DNA"/>
</dbReference>
<evidence type="ECO:0000259" key="2">
    <source>
        <dbReference type="PROSITE" id="PS51910"/>
    </source>
</evidence>
<dbReference type="InterPro" id="IPR011583">
    <property type="entry name" value="Chitinase_II/V-like_cat"/>
</dbReference>
<feature type="signal peptide" evidence="1">
    <location>
        <begin position="1"/>
        <end position="25"/>
    </location>
</feature>
<dbReference type="PANTHER" id="PTHR46066">
    <property type="entry name" value="CHITINASE DOMAIN-CONTAINING PROTEIN 1 FAMILY MEMBER"/>
    <property type="match status" value="1"/>
</dbReference>
<comment type="caution">
    <text evidence="3">The sequence shown here is derived from an EMBL/GenBank/DDBJ whole genome shotgun (WGS) entry which is preliminary data.</text>
</comment>
<protein>
    <submittedName>
        <fullName evidence="3">Glycosyl hydrolase</fullName>
    </submittedName>
</protein>